<dbReference type="PANTHER" id="PTHR39624">
    <property type="entry name" value="PROTEIN INVOLVED IN RIMO-MEDIATED BETA-METHYLTHIOLATION OF RIBOSOMAL PROTEIN S12 YCAO"/>
    <property type="match status" value="1"/>
</dbReference>
<dbReference type="EMBL" id="CM001403">
    <property type="protein sequence ID" value="EHQ28618.1"/>
    <property type="molecule type" value="Genomic_DNA"/>
</dbReference>
<dbReference type="HOGENOM" id="CLU_100275_4_0_10"/>
<evidence type="ECO:0000313" key="1">
    <source>
        <dbReference type="EMBL" id="EHQ28618.1"/>
    </source>
</evidence>
<evidence type="ECO:0000313" key="2">
    <source>
        <dbReference type="Proteomes" id="UP000002774"/>
    </source>
</evidence>
<reference evidence="1" key="1">
    <citation type="submission" date="2011-09" db="EMBL/GenBank/DDBJ databases">
        <title>The permanent draft genome of Mucilaginibacter paludis DSM 18603.</title>
        <authorList>
            <consortium name="US DOE Joint Genome Institute (JGI-PGF)"/>
            <person name="Lucas S."/>
            <person name="Han J."/>
            <person name="Lapidus A."/>
            <person name="Bruce D."/>
            <person name="Goodwin L."/>
            <person name="Pitluck S."/>
            <person name="Peters L."/>
            <person name="Kyrpides N."/>
            <person name="Mavromatis K."/>
            <person name="Ivanova N."/>
            <person name="Mikhailova N."/>
            <person name="Held B."/>
            <person name="Detter J.C."/>
            <person name="Tapia R."/>
            <person name="Han C."/>
            <person name="Land M."/>
            <person name="Hauser L."/>
            <person name="Markowitz V."/>
            <person name="Cheng J.-F."/>
            <person name="Hugenholtz P."/>
            <person name="Woyke T."/>
            <person name="Wu D."/>
            <person name="Tindall B."/>
            <person name="Brambilla E."/>
            <person name="Klenk H.-P."/>
            <person name="Eisen J.A."/>
        </authorList>
    </citation>
    <scope>NUCLEOTIDE SEQUENCE [LARGE SCALE GENOMIC DNA]</scope>
    <source>
        <strain evidence="1">DSM 18603</strain>
    </source>
</reference>
<dbReference type="AlphaFoldDB" id="H1Y575"/>
<sequence>MNFKLLPIVSAEAEIKRTHYQTTIRSADHVIIADEPESAMGTDTGMNPYSLLLASLGSCTAITLRMYIDRKMWIVDEILVQLELYKTDAGTLIDRKLIFKGDINDEQHQKLINIANVCPIHKILTGDIKVVTS</sequence>
<dbReference type="eggNOG" id="COG1765">
    <property type="taxonomic scope" value="Bacteria"/>
</dbReference>
<gene>
    <name evidence="1" type="ORF">Mucpa_4528</name>
</gene>
<dbReference type="PANTHER" id="PTHR39624:SF2">
    <property type="entry name" value="OSMC-LIKE PROTEIN"/>
    <property type="match status" value="1"/>
</dbReference>
<dbReference type="Pfam" id="PF02566">
    <property type="entry name" value="OsmC"/>
    <property type="match status" value="1"/>
</dbReference>
<accession>H1Y575</accession>
<name>H1Y575_9SPHI</name>
<dbReference type="Proteomes" id="UP000002774">
    <property type="component" value="Chromosome"/>
</dbReference>
<dbReference type="STRING" id="714943.Mucpa_4528"/>
<dbReference type="InterPro" id="IPR015946">
    <property type="entry name" value="KH_dom-like_a/b"/>
</dbReference>
<dbReference type="RefSeq" id="WP_008509492.1">
    <property type="nucleotide sequence ID" value="NZ_CM001403.1"/>
</dbReference>
<keyword evidence="2" id="KW-1185">Reference proteome</keyword>
<dbReference type="InterPro" id="IPR036102">
    <property type="entry name" value="OsmC/Ohrsf"/>
</dbReference>
<dbReference type="Gene3D" id="3.30.300.20">
    <property type="match status" value="1"/>
</dbReference>
<organism evidence="1 2">
    <name type="scientific">Mucilaginibacter paludis DSM 18603</name>
    <dbReference type="NCBI Taxonomy" id="714943"/>
    <lineage>
        <taxon>Bacteria</taxon>
        <taxon>Pseudomonadati</taxon>
        <taxon>Bacteroidota</taxon>
        <taxon>Sphingobacteriia</taxon>
        <taxon>Sphingobacteriales</taxon>
        <taxon>Sphingobacteriaceae</taxon>
        <taxon>Mucilaginibacter</taxon>
    </lineage>
</organism>
<protein>
    <submittedName>
        <fullName evidence="1">OsmC family protein</fullName>
    </submittedName>
</protein>
<proteinExistence type="predicted"/>
<dbReference type="OrthoDB" id="9791538at2"/>
<dbReference type="InterPro" id="IPR003718">
    <property type="entry name" value="OsmC/Ohr_fam"/>
</dbReference>
<dbReference type="SUPFAM" id="SSF82784">
    <property type="entry name" value="OsmC-like"/>
    <property type="match status" value="1"/>
</dbReference>